<evidence type="ECO:0000313" key="2">
    <source>
        <dbReference type="EMBL" id="SFT11026.1"/>
    </source>
</evidence>
<dbReference type="Gene3D" id="1.10.260.40">
    <property type="entry name" value="lambda repressor-like DNA-binding domains"/>
    <property type="match status" value="1"/>
</dbReference>
<dbReference type="GO" id="GO:0003677">
    <property type="term" value="F:DNA binding"/>
    <property type="evidence" value="ECO:0007669"/>
    <property type="project" value="InterPro"/>
</dbReference>
<dbReference type="InterPro" id="IPR010982">
    <property type="entry name" value="Lambda_DNA-bd_dom_sf"/>
</dbReference>
<dbReference type="SUPFAM" id="SSF47413">
    <property type="entry name" value="lambda repressor-like DNA-binding domains"/>
    <property type="match status" value="1"/>
</dbReference>
<dbReference type="RefSeq" id="WP_019435323.1">
    <property type="nucleotide sequence ID" value="NZ_FPAB01000007.1"/>
</dbReference>
<evidence type="ECO:0000259" key="1">
    <source>
        <dbReference type="PROSITE" id="PS50943"/>
    </source>
</evidence>
<organism evidence="2 3">
    <name type="scientific">Streptomyces harbinensis</name>
    <dbReference type="NCBI Taxonomy" id="1176198"/>
    <lineage>
        <taxon>Bacteria</taxon>
        <taxon>Bacillati</taxon>
        <taxon>Actinomycetota</taxon>
        <taxon>Actinomycetes</taxon>
        <taxon>Kitasatosporales</taxon>
        <taxon>Streptomycetaceae</taxon>
        <taxon>Streptomyces</taxon>
    </lineage>
</organism>
<feature type="domain" description="HTH cro/C1-type" evidence="1">
    <location>
        <begin position="17"/>
        <end position="71"/>
    </location>
</feature>
<dbReference type="InterPro" id="IPR001387">
    <property type="entry name" value="Cro/C1-type_HTH"/>
</dbReference>
<dbReference type="EMBL" id="FPAB01000007">
    <property type="protein sequence ID" value="SFT11026.1"/>
    <property type="molecule type" value="Genomic_DNA"/>
</dbReference>
<protein>
    <submittedName>
        <fullName evidence="2">Transcriptional regulator, contains XRE-family HTH domain</fullName>
    </submittedName>
</protein>
<accession>A0A1I6VBC1</accession>
<dbReference type="AlphaFoldDB" id="A0A1I6VBC1"/>
<dbReference type="STRING" id="1176198.SAMN05444716_107310"/>
<sequence length="406" mass="45101">MPESSDNRYDAAIGQRIQAIRLQRGLTQQGLAQRAHVSYSSITKVESGHRAATPTLTAACARALRVPVTDLTGQPYFDALKRDQMEELIQPIRHAIANPMLPVGEVSPRDPEAIRADVVYLDEARLRGQYMEIGTIAPALIDELLHLAHTTPEGREREKIHGTLAHTYRMAHAFVYKLGFLDLALLALDRMEQAASLGPDPYLAVVVCHYRSNYFLHHGAYDIGLREIATMEESLTDPVRRGDPRALSLMGTMHLKAAVMHSRRRRPTSTTDVAERIGEARELAGRLADQPDPYGLTFDRPNVEIHATSTKIDLGDVGGAAEHGEQLRLPGGWALNRSGHHHMDMARAYEKLGRPTDALQSLMAAKVAAPVQTRYHPTTRETVLALLRRHRTPSRELSGYARWVGV</sequence>
<gene>
    <name evidence="2" type="ORF">SAMN05444716_107310</name>
</gene>
<evidence type="ECO:0000313" key="3">
    <source>
        <dbReference type="Proteomes" id="UP000198873"/>
    </source>
</evidence>
<keyword evidence="3" id="KW-1185">Reference proteome</keyword>
<reference evidence="3" key="1">
    <citation type="submission" date="2016-10" db="EMBL/GenBank/DDBJ databases">
        <authorList>
            <person name="Varghese N."/>
            <person name="Submissions S."/>
        </authorList>
    </citation>
    <scope>NUCLEOTIDE SEQUENCE [LARGE SCALE GENOMIC DNA]</scope>
    <source>
        <strain evidence="3">CGMCC 4.7047</strain>
    </source>
</reference>
<dbReference type="SMART" id="SM00530">
    <property type="entry name" value="HTH_XRE"/>
    <property type="match status" value="1"/>
</dbReference>
<dbReference type="Pfam" id="PF01381">
    <property type="entry name" value="HTH_3"/>
    <property type="match status" value="1"/>
</dbReference>
<dbReference type="Proteomes" id="UP000198873">
    <property type="component" value="Unassembled WGS sequence"/>
</dbReference>
<dbReference type="PROSITE" id="PS50943">
    <property type="entry name" value="HTH_CROC1"/>
    <property type="match status" value="1"/>
</dbReference>
<dbReference type="CDD" id="cd00093">
    <property type="entry name" value="HTH_XRE"/>
    <property type="match status" value="1"/>
</dbReference>
<name>A0A1I6VBC1_9ACTN</name>
<proteinExistence type="predicted"/>